<evidence type="ECO:0000313" key="2">
    <source>
        <dbReference type="Proteomes" id="UP000823865"/>
    </source>
</evidence>
<proteinExistence type="predicted"/>
<sequence>MNLYIRYFDEECIVSSVQEAFDFLSSIPGIIVDDYFMNDLKQYMESPMPYPKRYKVRPRVYFIVIKTMAQTLAEFKENGARQAMTVENPKDAVINRLTEEQIGWYEGEILFKRVIAIPGTNKFQYKDTTFKARVKAHSPMECYTRIIDHLRARRDVDPRSQFPSSKGRNFRYRYLGLKPENAEMPA</sequence>
<reference evidence="1" key="2">
    <citation type="submission" date="2021-04" db="EMBL/GenBank/DDBJ databases">
        <authorList>
            <person name="Gilroy R."/>
        </authorList>
    </citation>
    <scope>NUCLEOTIDE SEQUENCE</scope>
    <source>
        <strain evidence="1">G3-2149</strain>
    </source>
</reference>
<protein>
    <submittedName>
        <fullName evidence="1">Uncharacterized protein</fullName>
    </submittedName>
</protein>
<organism evidence="1 2">
    <name type="scientific">Candidatus Paraprevotella stercoravium</name>
    <dbReference type="NCBI Taxonomy" id="2838725"/>
    <lineage>
        <taxon>Bacteria</taxon>
        <taxon>Pseudomonadati</taxon>
        <taxon>Bacteroidota</taxon>
        <taxon>Bacteroidia</taxon>
        <taxon>Bacteroidales</taxon>
        <taxon>Prevotellaceae</taxon>
        <taxon>Paraprevotella</taxon>
    </lineage>
</organism>
<dbReference type="EMBL" id="JAHLFU010000214">
    <property type="protein sequence ID" value="MBU3854186.1"/>
    <property type="molecule type" value="Genomic_DNA"/>
</dbReference>
<comment type="caution">
    <text evidence="1">The sequence shown here is derived from an EMBL/GenBank/DDBJ whole genome shotgun (WGS) entry which is preliminary data.</text>
</comment>
<dbReference type="AlphaFoldDB" id="A0A9E2L714"/>
<accession>A0A9E2L714</accession>
<reference evidence="1" key="1">
    <citation type="journal article" date="2021" name="PeerJ">
        <title>Extensive microbial diversity within the chicken gut microbiome revealed by metagenomics and culture.</title>
        <authorList>
            <person name="Gilroy R."/>
            <person name="Ravi A."/>
            <person name="Getino M."/>
            <person name="Pursley I."/>
            <person name="Horton D.L."/>
            <person name="Alikhan N.F."/>
            <person name="Baker D."/>
            <person name="Gharbi K."/>
            <person name="Hall N."/>
            <person name="Watson M."/>
            <person name="Adriaenssens E.M."/>
            <person name="Foster-Nyarko E."/>
            <person name="Jarju S."/>
            <person name="Secka A."/>
            <person name="Antonio M."/>
            <person name="Oren A."/>
            <person name="Chaudhuri R.R."/>
            <person name="La Ragione R."/>
            <person name="Hildebrand F."/>
            <person name="Pallen M.J."/>
        </authorList>
    </citation>
    <scope>NUCLEOTIDE SEQUENCE</scope>
    <source>
        <strain evidence="1">G3-2149</strain>
    </source>
</reference>
<evidence type="ECO:0000313" key="1">
    <source>
        <dbReference type="EMBL" id="MBU3854186.1"/>
    </source>
</evidence>
<gene>
    <name evidence="1" type="ORF">H9789_10325</name>
</gene>
<name>A0A9E2L714_9BACT</name>
<dbReference type="Proteomes" id="UP000823865">
    <property type="component" value="Unassembled WGS sequence"/>
</dbReference>